<name>A0ACB9J3C6_9ASTR</name>
<dbReference type="EMBL" id="CM042022">
    <property type="protein sequence ID" value="KAI3814799.1"/>
    <property type="molecule type" value="Genomic_DNA"/>
</dbReference>
<gene>
    <name evidence="1" type="ORF">L1987_14444</name>
</gene>
<comment type="caution">
    <text evidence="1">The sequence shown here is derived from an EMBL/GenBank/DDBJ whole genome shotgun (WGS) entry which is preliminary data.</text>
</comment>
<reference evidence="1 2" key="2">
    <citation type="journal article" date="2022" name="Mol. Ecol. Resour.">
        <title>The genomes of chicory, endive, great burdock and yacon provide insights into Asteraceae paleo-polyploidization history and plant inulin production.</title>
        <authorList>
            <person name="Fan W."/>
            <person name="Wang S."/>
            <person name="Wang H."/>
            <person name="Wang A."/>
            <person name="Jiang F."/>
            <person name="Liu H."/>
            <person name="Zhao H."/>
            <person name="Xu D."/>
            <person name="Zhang Y."/>
        </authorList>
    </citation>
    <scope>NUCLEOTIDE SEQUENCE [LARGE SCALE GENOMIC DNA]</scope>
    <source>
        <strain evidence="2">cv. Yunnan</strain>
        <tissue evidence="1">Leaves</tissue>
    </source>
</reference>
<reference evidence="2" key="1">
    <citation type="journal article" date="2022" name="Mol. Ecol. Resour.">
        <title>The genomes of chicory, endive, great burdock and yacon provide insights into Asteraceae palaeo-polyploidization history and plant inulin production.</title>
        <authorList>
            <person name="Fan W."/>
            <person name="Wang S."/>
            <person name="Wang H."/>
            <person name="Wang A."/>
            <person name="Jiang F."/>
            <person name="Liu H."/>
            <person name="Zhao H."/>
            <person name="Xu D."/>
            <person name="Zhang Y."/>
        </authorList>
    </citation>
    <scope>NUCLEOTIDE SEQUENCE [LARGE SCALE GENOMIC DNA]</scope>
    <source>
        <strain evidence="2">cv. Yunnan</strain>
    </source>
</reference>
<protein>
    <submittedName>
        <fullName evidence="1">Uncharacterized protein</fullName>
    </submittedName>
</protein>
<sequence>MVQSNTQSFLPSLNWAKSSINHPWTSDSISSIFLPNPPQIIQFQSNFLYLIPAQVKHFLNFPSIPSSSIFPQISI</sequence>
<keyword evidence="2" id="KW-1185">Reference proteome</keyword>
<evidence type="ECO:0000313" key="2">
    <source>
        <dbReference type="Proteomes" id="UP001056120"/>
    </source>
</evidence>
<accession>A0ACB9J3C6</accession>
<proteinExistence type="predicted"/>
<organism evidence="1 2">
    <name type="scientific">Smallanthus sonchifolius</name>
    <dbReference type="NCBI Taxonomy" id="185202"/>
    <lineage>
        <taxon>Eukaryota</taxon>
        <taxon>Viridiplantae</taxon>
        <taxon>Streptophyta</taxon>
        <taxon>Embryophyta</taxon>
        <taxon>Tracheophyta</taxon>
        <taxon>Spermatophyta</taxon>
        <taxon>Magnoliopsida</taxon>
        <taxon>eudicotyledons</taxon>
        <taxon>Gunneridae</taxon>
        <taxon>Pentapetalae</taxon>
        <taxon>asterids</taxon>
        <taxon>campanulids</taxon>
        <taxon>Asterales</taxon>
        <taxon>Asteraceae</taxon>
        <taxon>Asteroideae</taxon>
        <taxon>Heliantheae alliance</taxon>
        <taxon>Millerieae</taxon>
        <taxon>Smallanthus</taxon>
    </lineage>
</organism>
<dbReference type="Proteomes" id="UP001056120">
    <property type="component" value="Linkage Group LG05"/>
</dbReference>
<evidence type="ECO:0000313" key="1">
    <source>
        <dbReference type="EMBL" id="KAI3814799.1"/>
    </source>
</evidence>